<dbReference type="SUPFAM" id="SSF101908">
    <property type="entry name" value="Putative isomerase YbhE"/>
    <property type="match status" value="1"/>
</dbReference>
<dbReference type="Proteomes" id="UP000650467">
    <property type="component" value="Unassembled WGS sequence"/>
</dbReference>
<comment type="caution">
    <text evidence="1">The sequence shown here is derived from an EMBL/GenBank/DDBJ whole genome shotgun (WGS) entry which is preliminary data.</text>
</comment>
<proteinExistence type="predicted"/>
<reference evidence="1" key="1">
    <citation type="journal article" date="2020" name="bioRxiv">
        <title>Comparative genomics of Chlamydomonas.</title>
        <authorList>
            <person name="Craig R.J."/>
            <person name="Hasan A.R."/>
            <person name="Ness R.W."/>
            <person name="Keightley P.D."/>
        </authorList>
    </citation>
    <scope>NUCLEOTIDE SEQUENCE</scope>
    <source>
        <strain evidence="1">SAG 7.73</strain>
    </source>
</reference>
<accession>A0A835SU59</accession>
<evidence type="ECO:0000313" key="2">
    <source>
        <dbReference type="Proteomes" id="UP000650467"/>
    </source>
</evidence>
<organism evidence="1 2">
    <name type="scientific">Chlamydomonas incerta</name>
    <dbReference type="NCBI Taxonomy" id="51695"/>
    <lineage>
        <taxon>Eukaryota</taxon>
        <taxon>Viridiplantae</taxon>
        <taxon>Chlorophyta</taxon>
        <taxon>core chlorophytes</taxon>
        <taxon>Chlorophyceae</taxon>
        <taxon>CS clade</taxon>
        <taxon>Chlamydomonadales</taxon>
        <taxon>Chlamydomonadaceae</taxon>
        <taxon>Chlamydomonas</taxon>
    </lineage>
</organism>
<sequence>MRRPVLTKSFLLVNGSDGIGGVEGGGRALLVYHDSWKQYLVYAENHGAIYTYQSDSLHGSRRFETRSKMQLPAGHFHVLPYGAHLIAPHTGVSRAYILDSRGRQVRSYPCGSCHGAAAFDKPGHMAAVFGCNDSVLVVHGTEPAGHYLPTTSPRVGSFAYGAPGACVVHWRTDVRGPEPNLTRVAHRGGMLRLTGLEGAGHLVALHIDGNITMYHGNSGAEIASLQLEPAGYANQTAPQLQFDAAHSLLFVSVARTGTVHTLDIKMPTATAAAAAGGGSTAPPVGGVELRLVRSVVVGGTPGAMTLAYMPGVVPPAAANIGY</sequence>
<dbReference type="AlphaFoldDB" id="A0A835SU59"/>
<dbReference type="OrthoDB" id="534702at2759"/>
<evidence type="ECO:0000313" key="1">
    <source>
        <dbReference type="EMBL" id="KAG2429813.1"/>
    </source>
</evidence>
<protein>
    <submittedName>
        <fullName evidence="1">Uncharacterized protein</fullName>
    </submittedName>
</protein>
<keyword evidence="2" id="KW-1185">Reference proteome</keyword>
<gene>
    <name evidence="1" type="ORF">HXX76_010597</name>
</gene>
<dbReference type="EMBL" id="JAEHOC010000029">
    <property type="protein sequence ID" value="KAG2429813.1"/>
    <property type="molecule type" value="Genomic_DNA"/>
</dbReference>
<name>A0A835SU59_CHLIN</name>